<dbReference type="GO" id="GO:0006620">
    <property type="term" value="P:post-translational protein targeting to endoplasmic reticulum membrane"/>
    <property type="evidence" value="ECO:0007669"/>
    <property type="project" value="TreeGrafter"/>
</dbReference>
<evidence type="ECO:0000256" key="3">
    <source>
        <dbReference type="PROSITE-ProRule" id="PRU00339"/>
    </source>
</evidence>
<dbReference type="SUPFAM" id="SSF48452">
    <property type="entry name" value="TPR-like"/>
    <property type="match status" value="1"/>
</dbReference>
<dbReference type="EMBL" id="JAOPGA020001351">
    <property type="protein sequence ID" value="KAL0487576.1"/>
    <property type="molecule type" value="Genomic_DNA"/>
</dbReference>
<dbReference type="AlphaFoldDB" id="A0AAW2ZEI1"/>
<organism evidence="4 5">
    <name type="scientific">Acrasis kona</name>
    <dbReference type="NCBI Taxonomy" id="1008807"/>
    <lineage>
        <taxon>Eukaryota</taxon>
        <taxon>Discoba</taxon>
        <taxon>Heterolobosea</taxon>
        <taxon>Tetramitia</taxon>
        <taxon>Eutetramitia</taxon>
        <taxon>Acrasidae</taxon>
        <taxon>Acrasis</taxon>
    </lineage>
</organism>
<dbReference type="GO" id="GO:0060090">
    <property type="term" value="F:molecular adaptor activity"/>
    <property type="evidence" value="ECO:0007669"/>
    <property type="project" value="TreeGrafter"/>
</dbReference>
<dbReference type="InterPro" id="IPR019734">
    <property type="entry name" value="TPR_rpt"/>
</dbReference>
<evidence type="ECO:0000313" key="4">
    <source>
        <dbReference type="EMBL" id="KAL0487576.1"/>
    </source>
</evidence>
<dbReference type="PROSITE" id="PS50293">
    <property type="entry name" value="TPR_REGION"/>
    <property type="match status" value="1"/>
</dbReference>
<sequence length="187" mass="20939">MTSALLNLDNSNQYLASNEVSSKHEEHYQAFLSALKDKNYFDGLDANSEGYKNKETKAKQKFLKGLAELYKDKGNALLTQKDAASCRSAISLYEVAIKLSPSHTYYNNMATAHYVVKQYKDSAEASRNAILLDPKFAKAYLRLAMAQEKLGEYDDAILNYDKSNELAPSDATLKLKQDCINAKQTSQ</sequence>
<dbReference type="PANTHER" id="PTHR45831">
    <property type="entry name" value="LD24721P"/>
    <property type="match status" value="1"/>
</dbReference>
<dbReference type="InterPro" id="IPR047150">
    <property type="entry name" value="SGT"/>
</dbReference>
<dbReference type="InterPro" id="IPR013105">
    <property type="entry name" value="TPR_2"/>
</dbReference>
<feature type="repeat" description="TPR" evidence="3">
    <location>
        <begin position="137"/>
        <end position="170"/>
    </location>
</feature>
<keyword evidence="5" id="KW-1185">Reference proteome</keyword>
<dbReference type="Proteomes" id="UP001431209">
    <property type="component" value="Unassembled WGS sequence"/>
</dbReference>
<dbReference type="GO" id="GO:0072380">
    <property type="term" value="C:TRC complex"/>
    <property type="evidence" value="ECO:0007669"/>
    <property type="project" value="TreeGrafter"/>
</dbReference>
<name>A0AAW2ZEI1_9EUKA</name>
<evidence type="ECO:0000256" key="1">
    <source>
        <dbReference type="ARBA" id="ARBA00022737"/>
    </source>
</evidence>
<evidence type="ECO:0000313" key="5">
    <source>
        <dbReference type="Proteomes" id="UP001431209"/>
    </source>
</evidence>
<dbReference type="PROSITE" id="PS50005">
    <property type="entry name" value="TPR"/>
    <property type="match status" value="1"/>
</dbReference>
<evidence type="ECO:0000256" key="2">
    <source>
        <dbReference type="ARBA" id="ARBA00022803"/>
    </source>
</evidence>
<proteinExistence type="predicted"/>
<protein>
    <submittedName>
        <fullName evidence="4">Sgt</fullName>
    </submittedName>
</protein>
<keyword evidence="2 3" id="KW-0802">TPR repeat</keyword>
<comment type="caution">
    <text evidence="4">The sequence shown here is derived from an EMBL/GenBank/DDBJ whole genome shotgun (WGS) entry which is preliminary data.</text>
</comment>
<gene>
    <name evidence="4" type="ORF">AKO1_000339</name>
</gene>
<keyword evidence="1" id="KW-0677">Repeat</keyword>
<dbReference type="PANTHER" id="PTHR45831:SF5">
    <property type="entry name" value="STI1 DOMAIN-CONTAINING PROTEIN"/>
    <property type="match status" value="1"/>
</dbReference>
<dbReference type="InterPro" id="IPR011990">
    <property type="entry name" value="TPR-like_helical_dom_sf"/>
</dbReference>
<dbReference type="SMART" id="SM00028">
    <property type="entry name" value="TPR"/>
    <property type="match status" value="2"/>
</dbReference>
<dbReference type="Pfam" id="PF07719">
    <property type="entry name" value="TPR_2"/>
    <property type="match status" value="1"/>
</dbReference>
<dbReference type="GO" id="GO:0016020">
    <property type="term" value="C:membrane"/>
    <property type="evidence" value="ECO:0007669"/>
    <property type="project" value="TreeGrafter"/>
</dbReference>
<dbReference type="Gene3D" id="1.25.40.10">
    <property type="entry name" value="Tetratricopeptide repeat domain"/>
    <property type="match status" value="1"/>
</dbReference>
<reference evidence="4 5" key="1">
    <citation type="submission" date="2024-03" db="EMBL/GenBank/DDBJ databases">
        <title>The Acrasis kona genome and developmental transcriptomes reveal deep origins of eukaryotic multicellular pathways.</title>
        <authorList>
            <person name="Sheikh S."/>
            <person name="Fu C.-J."/>
            <person name="Brown M.W."/>
            <person name="Baldauf S.L."/>
        </authorList>
    </citation>
    <scope>NUCLEOTIDE SEQUENCE [LARGE SCALE GENOMIC DNA]</scope>
    <source>
        <strain evidence="4 5">ATCC MYA-3509</strain>
    </source>
</reference>
<accession>A0AAW2ZEI1</accession>